<dbReference type="EMBL" id="JASSZA010000007">
    <property type="protein sequence ID" value="KAK2106503.1"/>
    <property type="molecule type" value="Genomic_DNA"/>
</dbReference>
<proteinExistence type="predicted"/>
<feature type="non-terminal residue" evidence="2">
    <location>
        <position position="1"/>
    </location>
</feature>
<feature type="non-terminal residue" evidence="2">
    <location>
        <position position="73"/>
    </location>
</feature>
<comment type="caution">
    <text evidence="2">The sequence shown here is derived from an EMBL/GenBank/DDBJ whole genome shotgun (WGS) entry which is preliminary data.</text>
</comment>
<sequence>RWGAREGAAEQVLGRRRPQQRTQGPRGRRQEVASGSGGPNPGRLLRAEERAPPSGLSWHRLASRLGCGRVSGP</sequence>
<name>A0ABQ9VAV4_SAGOE</name>
<evidence type="ECO:0000313" key="2">
    <source>
        <dbReference type="EMBL" id="KAK2106503.1"/>
    </source>
</evidence>
<evidence type="ECO:0000313" key="3">
    <source>
        <dbReference type="Proteomes" id="UP001266305"/>
    </source>
</evidence>
<feature type="region of interest" description="Disordered" evidence="1">
    <location>
        <begin position="1"/>
        <end position="57"/>
    </location>
</feature>
<keyword evidence="3" id="KW-1185">Reference proteome</keyword>
<accession>A0ABQ9VAV4</accession>
<evidence type="ECO:0000256" key="1">
    <source>
        <dbReference type="SAM" id="MobiDB-lite"/>
    </source>
</evidence>
<evidence type="ECO:0008006" key="4">
    <source>
        <dbReference type="Google" id="ProtNLM"/>
    </source>
</evidence>
<dbReference type="Proteomes" id="UP001266305">
    <property type="component" value="Unassembled WGS sequence"/>
</dbReference>
<organism evidence="2 3">
    <name type="scientific">Saguinus oedipus</name>
    <name type="common">Cotton-top tamarin</name>
    <name type="synonym">Oedipomidas oedipus</name>
    <dbReference type="NCBI Taxonomy" id="9490"/>
    <lineage>
        <taxon>Eukaryota</taxon>
        <taxon>Metazoa</taxon>
        <taxon>Chordata</taxon>
        <taxon>Craniata</taxon>
        <taxon>Vertebrata</taxon>
        <taxon>Euteleostomi</taxon>
        <taxon>Mammalia</taxon>
        <taxon>Eutheria</taxon>
        <taxon>Euarchontoglires</taxon>
        <taxon>Primates</taxon>
        <taxon>Haplorrhini</taxon>
        <taxon>Platyrrhini</taxon>
        <taxon>Cebidae</taxon>
        <taxon>Callitrichinae</taxon>
        <taxon>Saguinus</taxon>
    </lineage>
</organism>
<gene>
    <name evidence="2" type="ORF">P7K49_016017</name>
</gene>
<reference evidence="2 3" key="1">
    <citation type="submission" date="2023-05" db="EMBL/GenBank/DDBJ databases">
        <title>B98-5 Cell Line De Novo Hybrid Assembly: An Optical Mapping Approach.</title>
        <authorList>
            <person name="Kananen K."/>
            <person name="Auerbach J.A."/>
            <person name="Kautto E."/>
            <person name="Blachly J.S."/>
        </authorList>
    </citation>
    <scope>NUCLEOTIDE SEQUENCE [LARGE SCALE GENOMIC DNA]</scope>
    <source>
        <strain evidence="2">B95-8</strain>
        <tissue evidence="2">Cell line</tissue>
    </source>
</reference>
<protein>
    <recommendedName>
        <fullName evidence="4">MHC class I antigen</fullName>
    </recommendedName>
</protein>